<dbReference type="RefSeq" id="WP_169211587.1">
    <property type="nucleotide sequence ID" value="NZ_JAATNW010000007.1"/>
</dbReference>
<reference evidence="2 3" key="1">
    <citation type="submission" date="2020-03" db="EMBL/GenBank/DDBJ databases">
        <title>Alteromonas ponticola sp. nov., isolated from seawater.</title>
        <authorList>
            <person name="Yoon J.-H."/>
            <person name="Kim Y.-O."/>
        </authorList>
    </citation>
    <scope>NUCLEOTIDE SEQUENCE [LARGE SCALE GENOMIC DNA]</scope>
    <source>
        <strain evidence="2 3">MYP5</strain>
    </source>
</reference>
<keyword evidence="1" id="KW-0812">Transmembrane</keyword>
<evidence type="ECO:0000313" key="3">
    <source>
        <dbReference type="Proteomes" id="UP000709336"/>
    </source>
</evidence>
<evidence type="ECO:0008006" key="4">
    <source>
        <dbReference type="Google" id="ProtNLM"/>
    </source>
</evidence>
<gene>
    <name evidence="2" type="ORF">HCJ96_13400</name>
</gene>
<keyword evidence="1" id="KW-0472">Membrane</keyword>
<feature type="transmembrane region" description="Helical" evidence="1">
    <location>
        <begin position="93"/>
        <end position="112"/>
    </location>
</feature>
<dbReference type="EMBL" id="JAATNW010000007">
    <property type="protein sequence ID" value="NMH61025.1"/>
    <property type="molecule type" value="Genomic_DNA"/>
</dbReference>
<evidence type="ECO:0000256" key="1">
    <source>
        <dbReference type="SAM" id="Phobius"/>
    </source>
</evidence>
<organism evidence="2 3">
    <name type="scientific">Alteromonas ponticola</name>
    <dbReference type="NCBI Taxonomy" id="2720613"/>
    <lineage>
        <taxon>Bacteria</taxon>
        <taxon>Pseudomonadati</taxon>
        <taxon>Pseudomonadota</taxon>
        <taxon>Gammaproteobacteria</taxon>
        <taxon>Alteromonadales</taxon>
        <taxon>Alteromonadaceae</taxon>
        <taxon>Alteromonas/Salinimonas group</taxon>
        <taxon>Alteromonas</taxon>
    </lineage>
</organism>
<keyword evidence="3" id="KW-1185">Reference proteome</keyword>
<accession>A0ABX1R3K3</accession>
<dbReference type="Proteomes" id="UP000709336">
    <property type="component" value="Unassembled WGS sequence"/>
</dbReference>
<keyword evidence="1" id="KW-1133">Transmembrane helix</keyword>
<proteinExistence type="predicted"/>
<protein>
    <recommendedName>
        <fullName evidence="4">Two component regulator three Y domain-containing protein</fullName>
    </recommendedName>
</protein>
<sequence>MSSTVAHAAERSQAYSSNDGVITVPWQSDYATYNHFHILDATGSKQSTYPVIAGQGWVVSGLPNGNYDVVLSSANSERLIGNIRVEHYSLQSAFTLFAIGALMFAYLIFTLLKHQRSTSSHD</sequence>
<name>A0ABX1R3K3_9ALTE</name>
<evidence type="ECO:0000313" key="2">
    <source>
        <dbReference type="EMBL" id="NMH61025.1"/>
    </source>
</evidence>
<comment type="caution">
    <text evidence="2">The sequence shown here is derived from an EMBL/GenBank/DDBJ whole genome shotgun (WGS) entry which is preliminary data.</text>
</comment>